<evidence type="ECO:0000256" key="15">
    <source>
        <dbReference type="SAM" id="Phobius"/>
    </source>
</evidence>
<organism evidence="18">
    <name type="scientific">Cafileria marina</name>
    <dbReference type="NCBI Taxonomy" id="2557541"/>
    <lineage>
        <taxon>Eukaryota</taxon>
        <taxon>Sar</taxon>
        <taxon>Stramenopiles</taxon>
        <taxon>Bigyra</taxon>
        <taxon>Opalozoa</taxon>
        <taxon>Bicosoecida</taxon>
        <taxon>Cafileria</taxon>
    </lineage>
</organism>
<evidence type="ECO:0000259" key="17">
    <source>
        <dbReference type="PROSITE" id="PS50999"/>
    </source>
</evidence>
<feature type="domain" description="Cytochrome oxidase subunit II copper A binding" evidence="16">
    <location>
        <begin position="102"/>
        <end position="462"/>
    </location>
</feature>
<comment type="catalytic activity">
    <reaction evidence="12">
        <text>4 Fe(II)-[cytochrome c] + O2 + 8 H(+)(in) = 4 Fe(III)-[cytochrome c] + 2 H2O + 4 H(+)(out)</text>
        <dbReference type="Rhea" id="RHEA:11436"/>
        <dbReference type="Rhea" id="RHEA-COMP:10350"/>
        <dbReference type="Rhea" id="RHEA-COMP:14399"/>
        <dbReference type="ChEBI" id="CHEBI:15377"/>
        <dbReference type="ChEBI" id="CHEBI:15378"/>
        <dbReference type="ChEBI" id="CHEBI:15379"/>
        <dbReference type="ChEBI" id="CHEBI:29033"/>
        <dbReference type="ChEBI" id="CHEBI:29034"/>
        <dbReference type="EC" id="7.1.1.9"/>
    </reaction>
    <physiologicalReaction direction="left-to-right" evidence="12">
        <dbReference type="Rhea" id="RHEA:11437"/>
    </physiologicalReaction>
</comment>
<keyword evidence="11 13" id="KW-0472">Membrane</keyword>
<dbReference type="Pfam" id="PF02790">
    <property type="entry name" value="COX2_TM"/>
    <property type="match status" value="1"/>
</dbReference>
<dbReference type="InterPro" id="IPR045187">
    <property type="entry name" value="CcO_II"/>
</dbReference>
<dbReference type="SUPFAM" id="SSF81464">
    <property type="entry name" value="Cytochrome c oxidase subunit II-like, transmembrane region"/>
    <property type="match status" value="1"/>
</dbReference>
<dbReference type="RefSeq" id="YP_009688827.1">
    <property type="nucleotide sequence ID" value="NC_044635.1"/>
</dbReference>
<keyword evidence="14" id="KW-0175">Coiled coil</keyword>
<evidence type="ECO:0000256" key="6">
    <source>
        <dbReference type="ARBA" id="ARBA00022723"/>
    </source>
</evidence>
<keyword evidence="18" id="KW-0560">Oxidoreductase</keyword>
<evidence type="ECO:0000256" key="4">
    <source>
        <dbReference type="ARBA" id="ARBA00022660"/>
    </source>
</evidence>
<dbReference type="PRINTS" id="PR01166">
    <property type="entry name" value="CYCOXIDASEII"/>
</dbReference>
<dbReference type="AlphaFoldDB" id="A0A5B9IKX2"/>
<comment type="cofactor">
    <cofactor evidence="13">
        <name>Cu cation</name>
        <dbReference type="ChEBI" id="CHEBI:23378"/>
    </cofactor>
    <text evidence="13">Binds a copper A center.</text>
</comment>
<keyword evidence="5 13" id="KW-0812">Transmembrane</keyword>
<dbReference type="GeneID" id="41791362"/>
<comment type="similarity">
    <text evidence="2 13">Belongs to the cytochrome c oxidase subunit 2 family.</text>
</comment>
<proteinExistence type="inferred from homology"/>
<reference evidence="18" key="1">
    <citation type="journal article" date="2019" name="Microorganisms">
        <title>Morphology, Ultrastructure, and Mitochondrial Genome of the Marine Non-Photosynthetic Bicosoecid Cafileria marina Gen. et sp. nov.</title>
        <authorList>
            <person name="Jirsova D."/>
            <person name="Fussy Z."/>
            <person name="Richtova J."/>
            <person name="Gruber A."/>
            <person name="Obornik M."/>
        </authorList>
    </citation>
    <scope>NUCLEOTIDE SEQUENCE</scope>
    <source>
        <strain evidence="18">Kf007</strain>
    </source>
</reference>
<dbReference type="GO" id="GO:0004129">
    <property type="term" value="F:cytochrome-c oxidase activity"/>
    <property type="evidence" value="ECO:0007669"/>
    <property type="project" value="UniProtKB-EC"/>
</dbReference>
<dbReference type="GO" id="GO:0042773">
    <property type="term" value="P:ATP synthesis coupled electron transport"/>
    <property type="evidence" value="ECO:0007669"/>
    <property type="project" value="TreeGrafter"/>
</dbReference>
<comment type="function">
    <text evidence="13">Component of the cytochrome c oxidase, the last enzyme in the mitochondrial electron transport chain which drives oxidative phosphorylation. The respiratory chain contains 3 multisubunit complexes succinate dehydrogenase (complex II, CII), ubiquinol-cytochrome c oxidoreductase (cytochrome b-c1 complex, complex III, CIII) and cytochrome c oxidase (complex IV, CIV), that cooperate to transfer electrons derived from NADH and succinate to molecular oxygen, creating an electrochemical gradient over the inner membrane that drives transmembrane transport and the ATP synthase. Cytochrome c oxidase is the component of the respiratory chain that catalyzes the reduction of oxygen to water. Electrons originating from reduced cytochrome c in the intermembrane space (IMS) are transferred via the dinuclear copper A center (CU(A)) of subunit 2 and heme A of subunit 1 to the active site in subunit 1, a binuclear center (BNC) formed by heme A3 and copper B (CU(B)). The BNC reduces molecular oxygen to 2 water molecules using 4 electrons from cytochrome c in the IMS and 4 protons from the mitochondrial matrix.</text>
</comment>
<evidence type="ECO:0000256" key="1">
    <source>
        <dbReference type="ARBA" id="ARBA00004141"/>
    </source>
</evidence>
<evidence type="ECO:0000256" key="9">
    <source>
        <dbReference type="ARBA" id="ARBA00022989"/>
    </source>
</evidence>
<keyword evidence="13 18" id="KW-0496">Mitochondrion</keyword>
<dbReference type="SUPFAM" id="SSF49503">
    <property type="entry name" value="Cupredoxins"/>
    <property type="match status" value="2"/>
</dbReference>
<keyword evidence="13" id="KW-0999">Mitochondrion inner membrane</keyword>
<evidence type="ECO:0000256" key="5">
    <source>
        <dbReference type="ARBA" id="ARBA00022692"/>
    </source>
</evidence>
<sequence length="486" mass="56926">MILNLLNINNYQFGFQKANSPVMEGIISFHHDLFFFLTFILFFVIYLLYKCINDFNSNNKNIDIITHASNLEIIWTLIPAVILIFIAMPSFSLLYSMDELVNPFLTIKIIGHQWYWSYEYPNQSFINYKNLNDDLVNKIANCDIQKQKNKISKDTEYSIIENDYKKAIKSTDEKFSEALKDLKEDTKVLENDLKKAKEELFPVIEAQFEDFPYDIDLESDQYQDFLNNDIGENFKPLTPFMMGGRGFQKAFLVGSSLNKEEFDELWKKACEEIQVRKHYEIQEKNLDVFKEHEIIIKKGEEDEKKALEEKFKNDISELNNKWNIIKEELNLNKKDLIQKLNKNSKSLFSKKSTKYDSYMVNKYTDIYKDLRLLQVDNKLYLPTKVNIRFIITSADVLHSWALPSLGVKLDACPGRLNQTSTFINRSGIFYGQCSEICGVNHGFMPISIGAIDLYINTSFSNSKNFYNTTLNNYIYNYFLLLVNTKL</sequence>
<evidence type="ECO:0000259" key="16">
    <source>
        <dbReference type="PROSITE" id="PS50857"/>
    </source>
</evidence>
<dbReference type="PANTHER" id="PTHR22888:SF9">
    <property type="entry name" value="CYTOCHROME C OXIDASE SUBUNIT 2"/>
    <property type="match status" value="1"/>
</dbReference>
<keyword evidence="4 13" id="KW-0679">Respiratory chain</keyword>
<evidence type="ECO:0000256" key="12">
    <source>
        <dbReference type="ARBA" id="ARBA00049512"/>
    </source>
</evidence>
<accession>A0A5B9IKX2</accession>
<keyword evidence="10 13" id="KW-0186">Copper</keyword>
<feature type="transmembrane region" description="Helical" evidence="15">
    <location>
        <begin position="73"/>
        <end position="95"/>
    </location>
</feature>
<keyword evidence="9 15" id="KW-1133">Transmembrane helix</keyword>
<protein>
    <recommendedName>
        <fullName evidence="13">Cytochrome c oxidase subunit 2</fullName>
    </recommendedName>
</protein>
<name>A0A5B9IKX2_9STRA</name>
<evidence type="ECO:0000313" key="18">
    <source>
        <dbReference type="EMBL" id="QEF30251.1"/>
    </source>
</evidence>
<dbReference type="PROSITE" id="PS00078">
    <property type="entry name" value="COX2"/>
    <property type="match status" value="1"/>
</dbReference>
<dbReference type="InterPro" id="IPR036257">
    <property type="entry name" value="Cyt_c_oxidase_su2_TM_sf"/>
</dbReference>
<evidence type="ECO:0000256" key="14">
    <source>
        <dbReference type="SAM" id="Coils"/>
    </source>
</evidence>
<dbReference type="Gene3D" id="1.10.287.90">
    <property type="match status" value="1"/>
</dbReference>
<dbReference type="PROSITE" id="PS50857">
    <property type="entry name" value="COX2_CUA"/>
    <property type="match status" value="1"/>
</dbReference>
<keyword evidence="7" id="KW-1278">Translocase</keyword>
<keyword evidence="6 13" id="KW-0479">Metal-binding</keyword>
<dbReference type="Gene3D" id="2.60.40.420">
    <property type="entry name" value="Cupredoxins - blue copper proteins"/>
    <property type="match status" value="2"/>
</dbReference>
<evidence type="ECO:0000256" key="3">
    <source>
        <dbReference type="ARBA" id="ARBA00022448"/>
    </source>
</evidence>
<dbReference type="InterPro" id="IPR001505">
    <property type="entry name" value="Copper_CuA"/>
</dbReference>
<geneLocation type="mitochondrion" evidence="18"/>
<dbReference type="PANTHER" id="PTHR22888">
    <property type="entry name" value="CYTOCHROME C OXIDASE, SUBUNIT II"/>
    <property type="match status" value="1"/>
</dbReference>
<feature type="domain" description="Cytochrome oxidase subunit II transmembrane region profile" evidence="17">
    <location>
        <begin position="7"/>
        <end position="101"/>
    </location>
</feature>
<keyword evidence="8 13" id="KW-0249">Electron transport</keyword>
<evidence type="ECO:0000256" key="7">
    <source>
        <dbReference type="ARBA" id="ARBA00022967"/>
    </source>
</evidence>
<dbReference type="InterPro" id="IPR008972">
    <property type="entry name" value="Cupredoxin"/>
</dbReference>
<dbReference type="EMBL" id="MK702077">
    <property type="protein sequence ID" value="QEF30251.1"/>
    <property type="molecule type" value="Genomic_DNA"/>
</dbReference>
<dbReference type="InterPro" id="IPR011759">
    <property type="entry name" value="Cyt_c_oxidase_su2_TM_dom"/>
</dbReference>
<dbReference type="PROSITE" id="PS50999">
    <property type="entry name" value="COX2_TM"/>
    <property type="match status" value="1"/>
</dbReference>
<evidence type="ECO:0000256" key="8">
    <source>
        <dbReference type="ARBA" id="ARBA00022982"/>
    </source>
</evidence>
<feature type="coiled-coil region" evidence="14">
    <location>
        <begin position="297"/>
        <end position="346"/>
    </location>
</feature>
<dbReference type="GO" id="GO:0005743">
    <property type="term" value="C:mitochondrial inner membrane"/>
    <property type="evidence" value="ECO:0007669"/>
    <property type="project" value="UniProtKB-SubCell"/>
</dbReference>
<comment type="subcellular location">
    <subcellularLocation>
        <location evidence="1">Membrane</location>
        <topology evidence="1">Multi-pass membrane protein</topology>
    </subcellularLocation>
    <subcellularLocation>
        <location evidence="13">Mitochondrion inner membrane</location>
        <topology evidence="13">Multi-pass membrane protein</topology>
    </subcellularLocation>
</comment>
<dbReference type="GO" id="GO:0016491">
    <property type="term" value="F:oxidoreductase activity"/>
    <property type="evidence" value="ECO:0007669"/>
    <property type="project" value="UniProtKB-KW"/>
</dbReference>
<evidence type="ECO:0000256" key="13">
    <source>
        <dbReference type="RuleBase" id="RU000457"/>
    </source>
</evidence>
<gene>
    <name evidence="18" type="primary">cox2</name>
</gene>
<evidence type="ECO:0000256" key="10">
    <source>
        <dbReference type="ARBA" id="ARBA00023008"/>
    </source>
</evidence>
<dbReference type="Pfam" id="PF00116">
    <property type="entry name" value="COX2"/>
    <property type="match status" value="2"/>
</dbReference>
<evidence type="ECO:0000256" key="2">
    <source>
        <dbReference type="ARBA" id="ARBA00007866"/>
    </source>
</evidence>
<evidence type="ECO:0000256" key="11">
    <source>
        <dbReference type="ARBA" id="ARBA00023136"/>
    </source>
</evidence>
<feature type="transmembrane region" description="Helical" evidence="15">
    <location>
        <begin position="33"/>
        <end position="52"/>
    </location>
</feature>
<keyword evidence="3 13" id="KW-0813">Transport</keyword>
<dbReference type="GO" id="GO:0005507">
    <property type="term" value="F:copper ion binding"/>
    <property type="evidence" value="ECO:0007669"/>
    <property type="project" value="InterPro"/>
</dbReference>
<dbReference type="InterPro" id="IPR002429">
    <property type="entry name" value="CcO_II-like_C"/>
</dbReference>